<dbReference type="InterPro" id="IPR038377">
    <property type="entry name" value="Na/Glc_symporter_sf"/>
</dbReference>
<evidence type="ECO:0000256" key="9">
    <source>
        <dbReference type="ARBA" id="ARBA00023065"/>
    </source>
</evidence>
<evidence type="ECO:0000313" key="15">
    <source>
        <dbReference type="EMBL" id="SHM30611.1"/>
    </source>
</evidence>
<evidence type="ECO:0000256" key="14">
    <source>
        <dbReference type="SAM" id="Phobius"/>
    </source>
</evidence>
<evidence type="ECO:0000256" key="1">
    <source>
        <dbReference type="ARBA" id="ARBA00004651"/>
    </source>
</evidence>
<dbReference type="Proteomes" id="UP000184394">
    <property type="component" value="Unassembled WGS sequence"/>
</dbReference>
<comment type="subcellular location">
    <subcellularLocation>
        <location evidence="1">Cell membrane</location>
        <topology evidence="1">Multi-pass membrane protein</topology>
    </subcellularLocation>
</comment>
<dbReference type="PANTHER" id="PTHR48086">
    <property type="entry name" value="SODIUM/PROLINE SYMPORTER-RELATED"/>
    <property type="match status" value="1"/>
</dbReference>
<comment type="catalytic activity">
    <reaction evidence="12">
        <text>L-proline(in) + Na(+)(in) = L-proline(out) + Na(+)(out)</text>
        <dbReference type="Rhea" id="RHEA:28967"/>
        <dbReference type="ChEBI" id="CHEBI:29101"/>
        <dbReference type="ChEBI" id="CHEBI:60039"/>
    </reaction>
</comment>
<evidence type="ECO:0000256" key="8">
    <source>
        <dbReference type="ARBA" id="ARBA00023053"/>
    </source>
</evidence>
<gene>
    <name evidence="15" type="ORF">SAMN04487860_10330</name>
</gene>
<feature type="transmembrane region" description="Helical" evidence="14">
    <location>
        <begin position="445"/>
        <end position="468"/>
    </location>
</feature>
<evidence type="ECO:0000256" key="6">
    <source>
        <dbReference type="ARBA" id="ARBA00022847"/>
    </source>
</evidence>
<feature type="transmembrane region" description="Helical" evidence="14">
    <location>
        <begin position="343"/>
        <end position="368"/>
    </location>
</feature>
<feature type="transmembrane region" description="Helical" evidence="14">
    <location>
        <begin position="166"/>
        <end position="184"/>
    </location>
</feature>
<dbReference type="InterPro" id="IPR001734">
    <property type="entry name" value="Na/solute_symporter"/>
</dbReference>
<feature type="transmembrane region" description="Helical" evidence="14">
    <location>
        <begin position="244"/>
        <end position="261"/>
    </location>
</feature>
<feature type="transmembrane region" description="Helical" evidence="14">
    <location>
        <begin position="191"/>
        <end position="210"/>
    </location>
</feature>
<dbReference type="InterPro" id="IPR050277">
    <property type="entry name" value="Sodium:Solute_Symporter"/>
</dbReference>
<dbReference type="OrthoDB" id="9810181at2"/>
<dbReference type="EMBL" id="FRCT01000003">
    <property type="protein sequence ID" value="SHM30611.1"/>
    <property type="molecule type" value="Genomic_DNA"/>
</dbReference>
<dbReference type="RefSeq" id="WP_072949011.1">
    <property type="nucleotide sequence ID" value="NZ_FRCT01000003.1"/>
</dbReference>
<feature type="transmembrane region" description="Helical" evidence="14">
    <location>
        <begin position="72"/>
        <end position="97"/>
    </location>
</feature>
<dbReference type="GO" id="GO:0005886">
    <property type="term" value="C:plasma membrane"/>
    <property type="evidence" value="ECO:0007669"/>
    <property type="project" value="UniProtKB-SubCell"/>
</dbReference>
<evidence type="ECO:0000256" key="11">
    <source>
        <dbReference type="ARBA" id="ARBA00023201"/>
    </source>
</evidence>
<keyword evidence="3" id="KW-0813">Transport</keyword>
<evidence type="ECO:0000256" key="12">
    <source>
        <dbReference type="ARBA" id="ARBA00033708"/>
    </source>
</evidence>
<dbReference type="CDD" id="cd10322">
    <property type="entry name" value="SLC5sbd"/>
    <property type="match status" value="1"/>
</dbReference>
<evidence type="ECO:0000256" key="10">
    <source>
        <dbReference type="ARBA" id="ARBA00023136"/>
    </source>
</evidence>
<keyword evidence="4" id="KW-1003">Cell membrane</keyword>
<sequence length="532" mass="57236">MEIGSKTATFIILAIYITIMVGIGIYMSKRTKSSEDFMLGGRNVGSWLTAFSYGTTYFSAVVFIGYAGQFGWMYGASATWVGIGNAIIGSLIPFFLLGRRTRLMTNHLGAKTMPEYFEHRFDSKKLKTASALIVFIFLIPYTASVYNGLSRLFGMVFDLGENGGTYIIIAMAILSAVYVTLGGYKATALNDFFQGIIMLIGIGTVVALTVQKKDGLSAALDALNTISDSKTEAGTLGSRFGPDPINLLGVVILTSLGTWGLPQMVQKFYAIKDEQAIKKGAIISTFFAIVVAGGSYFMGGFVRLYCTLDSADTSGKALIQTVDGKPVYDTMVPALIHQALPNLLIGLVVVLVLSASLSTLSSLVLTSSSTLTNDLIKPRIKNFDDKHQVKFMRVFIAVFLVISVIIACNKNASISTLMSYSWGALSGAFLGPFLYGLFMKKASKAACWTSFITGVGISVAHMVLFSMNIEAFSGIRQSVIDMNCPLNLLSPINAGAFSMILSLVLVPIISSFTKAPEDKVVENAFSSLNEAK</sequence>
<keyword evidence="7 14" id="KW-1133">Transmembrane helix</keyword>
<feature type="transmembrane region" description="Helical" evidence="14">
    <location>
        <begin position="419"/>
        <end position="438"/>
    </location>
</feature>
<feature type="transmembrane region" description="Helical" evidence="14">
    <location>
        <begin position="488"/>
        <end position="509"/>
    </location>
</feature>
<accession>A0A1M7HPY2</accession>
<keyword evidence="9" id="KW-0406">Ion transport</keyword>
<feature type="transmembrane region" description="Helical" evidence="14">
    <location>
        <begin position="47"/>
        <end position="66"/>
    </location>
</feature>
<protein>
    <submittedName>
        <fullName evidence="15">Solute:Na+ symporter, SSS family</fullName>
    </submittedName>
</protein>
<evidence type="ECO:0000256" key="13">
    <source>
        <dbReference type="RuleBase" id="RU362091"/>
    </source>
</evidence>
<dbReference type="Pfam" id="PF00474">
    <property type="entry name" value="SSF"/>
    <property type="match status" value="1"/>
</dbReference>
<evidence type="ECO:0000256" key="4">
    <source>
        <dbReference type="ARBA" id="ARBA00022475"/>
    </source>
</evidence>
<keyword evidence="10 14" id="KW-0472">Membrane</keyword>
<evidence type="ECO:0000256" key="3">
    <source>
        <dbReference type="ARBA" id="ARBA00022448"/>
    </source>
</evidence>
<feature type="transmembrane region" description="Helical" evidence="14">
    <location>
        <begin position="6"/>
        <end position="26"/>
    </location>
</feature>
<feature type="transmembrane region" description="Helical" evidence="14">
    <location>
        <begin position="129"/>
        <end position="146"/>
    </location>
</feature>
<dbReference type="AlphaFoldDB" id="A0A1M7HPY2"/>
<feature type="transmembrane region" description="Helical" evidence="14">
    <location>
        <begin position="281"/>
        <end position="302"/>
    </location>
</feature>
<dbReference type="PROSITE" id="PS50283">
    <property type="entry name" value="NA_SOLUT_SYMP_3"/>
    <property type="match status" value="1"/>
</dbReference>
<evidence type="ECO:0000313" key="16">
    <source>
        <dbReference type="Proteomes" id="UP000184394"/>
    </source>
</evidence>
<reference evidence="15 16" key="1">
    <citation type="submission" date="2016-11" db="EMBL/GenBank/DDBJ databases">
        <authorList>
            <person name="Jaros S."/>
            <person name="Januszkiewicz K."/>
            <person name="Wedrychowicz H."/>
        </authorList>
    </citation>
    <scope>NUCLEOTIDE SEQUENCE [LARGE SCALE GENOMIC DNA]</scope>
    <source>
        <strain evidence="15 16">Y1</strain>
    </source>
</reference>
<keyword evidence="6" id="KW-0769">Symport</keyword>
<proteinExistence type="inferred from homology"/>
<dbReference type="PANTHER" id="PTHR48086:SF3">
    <property type="entry name" value="SODIUM_PROLINE SYMPORTER"/>
    <property type="match status" value="1"/>
</dbReference>
<evidence type="ECO:0000256" key="2">
    <source>
        <dbReference type="ARBA" id="ARBA00006434"/>
    </source>
</evidence>
<organism evidence="15 16">
    <name type="scientific">Ruminococcus flavefaciens</name>
    <dbReference type="NCBI Taxonomy" id="1265"/>
    <lineage>
        <taxon>Bacteria</taxon>
        <taxon>Bacillati</taxon>
        <taxon>Bacillota</taxon>
        <taxon>Clostridia</taxon>
        <taxon>Eubacteriales</taxon>
        <taxon>Oscillospiraceae</taxon>
        <taxon>Ruminococcus</taxon>
    </lineage>
</organism>
<feature type="transmembrane region" description="Helical" evidence="14">
    <location>
        <begin position="389"/>
        <end position="407"/>
    </location>
</feature>
<keyword evidence="8" id="KW-0915">Sodium</keyword>
<evidence type="ECO:0000256" key="7">
    <source>
        <dbReference type="ARBA" id="ARBA00022989"/>
    </source>
</evidence>
<dbReference type="GO" id="GO:0006814">
    <property type="term" value="P:sodium ion transport"/>
    <property type="evidence" value="ECO:0007669"/>
    <property type="project" value="UniProtKB-KW"/>
</dbReference>
<name>A0A1M7HPY2_RUMFL</name>
<dbReference type="Gene3D" id="1.20.1730.10">
    <property type="entry name" value="Sodium/glucose cotransporter"/>
    <property type="match status" value="1"/>
</dbReference>
<keyword evidence="5 14" id="KW-0812">Transmembrane</keyword>
<evidence type="ECO:0000256" key="5">
    <source>
        <dbReference type="ARBA" id="ARBA00022692"/>
    </source>
</evidence>
<dbReference type="GO" id="GO:0015293">
    <property type="term" value="F:symporter activity"/>
    <property type="evidence" value="ECO:0007669"/>
    <property type="project" value="UniProtKB-KW"/>
</dbReference>
<dbReference type="NCBIfam" id="TIGR00813">
    <property type="entry name" value="sss"/>
    <property type="match status" value="1"/>
</dbReference>
<keyword evidence="11" id="KW-0739">Sodium transport</keyword>
<comment type="similarity">
    <text evidence="2 13">Belongs to the sodium:solute symporter (SSF) (TC 2.A.21) family.</text>
</comment>